<keyword evidence="2" id="KW-1185">Reference proteome</keyword>
<evidence type="ECO:0000313" key="2">
    <source>
        <dbReference type="Proteomes" id="UP001241747"/>
    </source>
</evidence>
<dbReference type="InterPro" id="IPR011257">
    <property type="entry name" value="DNA_glycosylase"/>
</dbReference>
<dbReference type="PANTHER" id="PTHR30037:SF4">
    <property type="entry name" value="DNA-3-METHYLADENINE GLYCOSYLASE I"/>
    <property type="match status" value="1"/>
</dbReference>
<dbReference type="PANTHER" id="PTHR30037">
    <property type="entry name" value="DNA-3-METHYLADENINE GLYCOSYLASE 1"/>
    <property type="match status" value="1"/>
</dbReference>
<name>A0ABU0LAI6_XANAG</name>
<dbReference type="EMBL" id="JAUSVY010000002">
    <property type="protein sequence ID" value="MDQ0504145.1"/>
    <property type="molecule type" value="Genomic_DNA"/>
</dbReference>
<accession>A0ABU0LAI6</accession>
<sequence length="202" mass="22672">MSTTIPGPDGRPRCRWCAAAPEFLAYHDTEWGFPVDDDRRLFEKLCLEGFQSGLSWRTILTKRENFRAAFHGFDFDRIADFTDVDVERLLKDQGIVRHHGKITAVVNNAKRAQEMVKQEGSLAAYIWRFEPAIQDQAAPQSASTSAASIALSKDLKKRGWAFVGPTTVYAFMQAMGLINDHVEGCVVREQVAAARIDFPPPQ</sequence>
<gene>
    <name evidence="1" type="ORF">QOZ94_000919</name>
</gene>
<comment type="caution">
    <text evidence="1">The sequence shown here is derived from an EMBL/GenBank/DDBJ whole genome shotgun (WGS) entry which is preliminary data.</text>
</comment>
<dbReference type="EC" id="3.2.2.20" evidence="1"/>
<organism evidence="1 2">
    <name type="scientific">Xanthobacter agilis</name>
    <dbReference type="NCBI Taxonomy" id="47492"/>
    <lineage>
        <taxon>Bacteria</taxon>
        <taxon>Pseudomonadati</taxon>
        <taxon>Pseudomonadota</taxon>
        <taxon>Alphaproteobacteria</taxon>
        <taxon>Hyphomicrobiales</taxon>
        <taxon>Xanthobacteraceae</taxon>
        <taxon>Xanthobacter</taxon>
    </lineage>
</organism>
<protein>
    <submittedName>
        <fullName evidence="1">DNA-3-methyladenine glycosylase I</fullName>
        <ecNumber evidence="1">3.2.2.20</ecNumber>
    </submittedName>
</protein>
<dbReference type="SUPFAM" id="SSF48150">
    <property type="entry name" value="DNA-glycosylase"/>
    <property type="match status" value="1"/>
</dbReference>
<dbReference type="InterPro" id="IPR052891">
    <property type="entry name" value="DNA-3mA_glycosylase"/>
</dbReference>
<dbReference type="InterPro" id="IPR005019">
    <property type="entry name" value="Adenine_glyco"/>
</dbReference>
<dbReference type="Proteomes" id="UP001241747">
    <property type="component" value="Unassembled WGS sequence"/>
</dbReference>
<proteinExistence type="predicted"/>
<evidence type="ECO:0000313" key="1">
    <source>
        <dbReference type="EMBL" id="MDQ0504145.1"/>
    </source>
</evidence>
<reference evidence="1 2" key="1">
    <citation type="submission" date="2023-07" db="EMBL/GenBank/DDBJ databases">
        <title>Genomic Encyclopedia of Type Strains, Phase IV (KMG-IV): sequencing the most valuable type-strain genomes for metagenomic binning, comparative biology and taxonomic classification.</title>
        <authorList>
            <person name="Goeker M."/>
        </authorList>
    </citation>
    <scope>NUCLEOTIDE SEQUENCE [LARGE SCALE GENOMIC DNA]</scope>
    <source>
        <strain evidence="1 2">DSM 3770</strain>
    </source>
</reference>
<dbReference type="Gene3D" id="1.10.340.30">
    <property type="entry name" value="Hypothetical protein, domain 2"/>
    <property type="match status" value="1"/>
</dbReference>
<keyword evidence="1" id="KW-0378">Hydrolase</keyword>
<dbReference type="RefSeq" id="WP_237345259.1">
    <property type="nucleotide sequence ID" value="NZ_JABWGX010000008.1"/>
</dbReference>
<dbReference type="GO" id="GO:0008725">
    <property type="term" value="F:DNA-3-methyladenine glycosylase activity"/>
    <property type="evidence" value="ECO:0007669"/>
    <property type="project" value="UniProtKB-EC"/>
</dbReference>
<keyword evidence="1" id="KW-0326">Glycosidase</keyword>
<dbReference type="Pfam" id="PF03352">
    <property type="entry name" value="Adenine_glyco"/>
    <property type="match status" value="1"/>
</dbReference>